<dbReference type="Proteomes" id="UP000286715">
    <property type="component" value="Unassembled WGS sequence"/>
</dbReference>
<comment type="caution">
    <text evidence="3">The sequence shown here is derived from an EMBL/GenBank/DDBJ whole genome shotgun (WGS) entry which is preliminary data.</text>
</comment>
<dbReference type="InterPro" id="IPR001173">
    <property type="entry name" value="Glyco_trans_2-like"/>
</dbReference>
<dbReference type="InterPro" id="IPR029044">
    <property type="entry name" value="Nucleotide-diphossugar_trans"/>
</dbReference>
<dbReference type="InterPro" id="IPR050256">
    <property type="entry name" value="Glycosyltransferase_2"/>
</dbReference>
<feature type="transmembrane region" description="Helical" evidence="1">
    <location>
        <begin position="268"/>
        <end position="290"/>
    </location>
</feature>
<dbReference type="AlphaFoldDB" id="A0A401XME5"/>
<feature type="transmembrane region" description="Helical" evidence="1">
    <location>
        <begin position="337"/>
        <end position="357"/>
    </location>
</feature>
<dbReference type="PANTHER" id="PTHR48090">
    <property type="entry name" value="UNDECAPRENYL-PHOSPHATE 4-DEOXY-4-FORMAMIDO-L-ARABINOSE TRANSFERASE-RELATED"/>
    <property type="match status" value="1"/>
</dbReference>
<dbReference type="EMBL" id="BHZE01000017">
    <property type="protein sequence ID" value="GCD78172.1"/>
    <property type="molecule type" value="Genomic_DNA"/>
</dbReference>
<feature type="transmembrane region" description="Helical" evidence="1">
    <location>
        <begin position="296"/>
        <end position="316"/>
    </location>
</feature>
<gene>
    <name evidence="3" type="ORF">JCM31826_16540</name>
</gene>
<organism evidence="3 4">
    <name type="scientific">Thermaurantimonas aggregans</name>
    <dbReference type="NCBI Taxonomy" id="2173829"/>
    <lineage>
        <taxon>Bacteria</taxon>
        <taxon>Pseudomonadati</taxon>
        <taxon>Bacteroidota</taxon>
        <taxon>Flavobacteriia</taxon>
        <taxon>Flavobacteriales</taxon>
        <taxon>Schleiferiaceae</taxon>
        <taxon>Thermaurantimonas</taxon>
    </lineage>
</organism>
<evidence type="ECO:0000313" key="4">
    <source>
        <dbReference type="Proteomes" id="UP000286715"/>
    </source>
</evidence>
<keyword evidence="1" id="KW-0812">Transmembrane</keyword>
<dbReference type="PANTHER" id="PTHR48090:SF7">
    <property type="entry name" value="RFBJ PROTEIN"/>
    <property type="match status" value="1"/>
</dbReference>
<protein>
    <recommendedName>
        <fullName evidence="2">Glycosyltransferase 2-like domain-containing protein</fullName>
    </recommendedName>
</protein>
<keyword evidence="1" id="KW-0472">Membrane</keyword>
<evidence type="ECO:0000256" key="1">
    <source>
        <dbReference type="SAM" id="Phobius"/>
    </source>
</evidence>
<keyword evidence="1" id="KW-1133">Transmembrane helix</keyword>
<dbReference type="Pfam" id="PF00535">
    <property type="entry name" value="Glycos_transf_2"/>
    <property type="match status" value="1"/>
</dbReference>
<dbReference type="SUPFAM" id="SSF53448">
    <property type="entry name" value="Nucleotide-diphospho-sugar transferases"/>
    <property type="match status" value="1"/>
</dbReference>
<proteinExistence type="predicted"/>
<name>A0A401XME5_9FLAO</name>
<dbReference type="OrthoDB" id="9805625at2"/>
<reference evidence="3 4" key="1">
    <citation type="submission" date="2018-11" db="EMBL/GenBank/DDBJ databases">
        <title>Schleiferia aggregans sp. nov., a moderately thermophilic heterotrophic bacterium isolated from microbial mats at a terrestrial hot spring.</title>
        <authorList>
            <person name="Iino T."/>
            <person name="Ohkuma M."/>
            <person name="Haruta S."/>
        </authorList>
    </citation>
    <scope>NUCLEOTIDE SEQUENCE [LARGE SCALE GENOMIC DNA]</scope>
    <source>
        <strain evidence="3 4">LA</strain>
    </source>
</reference>
<accession>A0A401XME5</accession>
<feature type="domain" description="Glycosyltransferase 2-like" evidence="2">
    <location>
        <begin position="45"/>
        <end position="203"/>
    </location>
</feature>
<keyword evidence="4" id="KW-1185">Reference proteome</keyword>
<evidence type="ECO:0000259" key="2">
    <source>
        <dbReference type="Pfam" id="PF00535"/>
    </source>
</evidence>
<sequence>MEWVILSITSISFGWYLYLFYNGSNYLKNRDIDSQHFFINSTKVTIVIPFRDATEELLLWLNAFEKVKYAENAEILLINDGSVNSLLKLRKRIPLYPNVRLIDRSHQGKKKAIEVGVNLASHDIIICTDADTVPQQNWIAGILACFTSDQVQMVCGRVIPSGGYWLAQIDFLALMAASEVLIKKKLPVMCSGSHMAFRKSAFKAVEGYTGYLHFKSGDDVILLHKIKNHFGSQSIGFNDFTQASVQTPMPDTVGRFLSQRQRWGGKAVFYRDGLSISLAVVVLICALMTYGSFPVFWHNAWALGISVILIAAKILTDVVLIKSYANEMSVPVKSTQLALAVLLYPAYIAIVFMRILVNPNPRW</sequence>
<evidence type="ECO:0000313" key="3">
    <source>
        <dbReference type="EMBL" id="GCD78172.1"/>
    </source>
</evidence>
<dbReference type="RefSeq" id="WP_124398236.1">
    <property type="nucleotide sequence ID" value="NZ_BHZE01000017.1"/>
</dbReference>
<dbReference type="Gene3D" id="3.90.550.10">
    <property type="entry name" value="Spore Coat Polysaccharide Biosynthesis Protein SpsA, Chain A"/>
    <property type="match status" value="1"/>
</dbReference>